<dbReference type="InterPro" id="IPR051198">
    <property type="entry name" value="BchE-like"/>
</dbReference>
<comment type="caution">
    <text evidence="10">The sequence shown here is derived from an EMBL/GenBank/DDBJ whole genome shotgun (WGS) entry which is preliminary data.</text>
</comment>
<comment type="cofactor">
    <cofactor evidence="1">
        <name>[4Fe-4S] cluster</name>
        <dbReference type="ChEBI" id="CHEBI:49883"/>
    </cofactor>
</comment>
<evidence type="ECO:0000256" key="6">
    <source>
        <dbReference type="ARBA" id="ARBA00023004"/>
    </source>
</evidence>
<dbReference type="PROSITE" id="PS51918">
    <property type="entry name" value="RADICAL_SAM"/>
    <property type="match status" value="1"/>
</dbReference>
<dbReference type="InterPro" id="IPR007197">
    <property type="entry name" value="rSAM"/>
</dbReference>
<feature type="domain" description="B12-binding" evidence="8">
    <location>
        <begin position="1"/>
        <end position="138"/>
    </location>
</feature>
<dbReference type="SUPFAM" id="SSF102114">
    <property type="entry name" value="Radical SAM enzymes"/>
    <property type="match status" value="1"/>
</dbReference>
<keyword evidence="5" id="KW-0479">Metal-binding</keyword>
<accession>A0A1F6GL76</accession>
<dbReference type="CDD" id="cd01335">
    <property type="entry name" value="Radical_SAM"/>
    <property type="match status" value="1"/>
</dbReference>
<dbReference type="GO" id="GO:0051539">
    <property type="term" value="F:4 iron, 4 sulfur cluster binding"/>
    <property type="evidence" value="ECO:0007669"/>
    <property type="project" value="UniProtKB-KW"/>
</dbReference>
<dbReference type="GO" id="GO:0003824">
    <property type="term" value="F:catalytic activity"/>
    <property type="evidence" value="ECO:0007669"/>
    <property type="project" value="InterPro"/>
</dbReference>
<dbReference type="GO" id="GO:0046872">
    <property type="term" value="F:metal ion binding"/>
    <property type="evidence" value="ECO:0007669"/>
    <property type="project" value="UniProtKB-KW"/>
</dbReference>
<dbReference type="Pfam" id="PF02310">
    <property type="entry name" value="B12-binding"/>
    <property type="match status" value="1"/>
</dbReference>
<dbReference type="GO" id="GO:0005829">
    <property type="term" value="C:cytosol"/>
    <property type="evidence" value="ECO:0007669"/>
    <property type="project" value="TreeGrafter"/>
</dbReference>
<evidence type="ECO:0000256" key="4">
    <source>
        <dbReference type="ARBA" id="ARBA00022691"/>
    </source>
</evidence>
<evidence type="ECO:0000313" key="10">
    <source>
        <dbReference type="EMBL" id="OGG98837.1"/>
    </source>
</evidence>
<dbReference type="SFLD" id="SFLDS00029">
    <property type="entry name" value="Radical_SAM"/>
    <property type="match status" value="1"/>
</dbReference>
<evidence type="ECO:0000256" key="2">
    <source>
        <dbReference type="ARBA" id="ARBA00022603"/>
    </source>
</evidence>
<evidence type="ECO:0000259" key="9">
    <source>
        <dbReference type="PROSITE" id="PS51918"/>
    </source>
</evidence>
<keyword evidence="3" id="KW-0808">Transferase</keyword>
<dbReference type="SFLD" id="SFLDG01123">
    <property type="entry name" value="methyltransferase_(Class_B)"/>
    <property type="match status" value="1"/>
</dbReference>
<dbReference type="InterPro" id="IPR006638">
    <property type="entry name" value="Elp3/MiaA/NifB-like_rSAM"/>
</dbReference>
<dbReference type="PANTHER" id="PTHR43409:SF7">
    <property type="entry name" value="BLL1977 PROTEIN"/>
    <property type="match status" value="1"/>
</dbReference>
<dbReference type="InterPro" id="IPR058240">
    <property type="entry name" value="rSAM_sf"/>
</dbReference>
<dbReference type="CDD" id="cd02068">
    <property type="entry name" value="radical_SAM_B12_BD"/>
    <property type="match status" value="1"/>
</dbReference>
<evidence type="ECO:0000256" key="1">
    <source>
        <dbReference type="ARBA" id="ARBA00001966"/>
    </source>
</evidence>
<keyword evidence="4" id="KW-0949">S-adenosyl-L-methionine</keyword>
<dbReference type="InterPro" id="IPR034466">
    <property type="entry name" value="Methyltransferase_Class_B"/>
</dbReference>
<keyword evidence="2" id="KW-0489">Methyltransferase</keyword>
<dbReference type="Proteomes" id="UP000177583">
    <property type="component" value="Unassembled WGS sequence"/>
</dbReference>
<evidence type="ECO:0000256" key="7">
    <source>
        <dbReference type="ARBA" id="ARBA00023014"/>
    </source>
</evidence>
<dbReference type="PROSITE" id="PS51332">
    <property type="entry name" value="B12_BINDING"/>
    <property type="match status" value="1"/>
</dbReference>
<dbReference type="InterPro" id="IPR023404">
    <property type="entry name" value="rSAM_horseshoe"/>
</dbReference>
<evidence type="ECO:0000313" key="11">
    <source>
        <dbReference type="Proteomes" id="UP000177583"/>
    </source>
</evidence>
<dbReference type="EMBL" id="MFNF01000067">
    <property type="protein sequence ID" value="OGG98837.1"/>
    <property type="molecule type" value="Genomic_DNA"/>
</dbReference>
<dbReference type="SMART" id="SM00729">
    <property type="entry name" value="Elp3"/>
    <property type="match status" value="1"/>
</dbReference>
<evidence type="ECO:0000256" key="3">
    <source>
        <dbReference type="ARBA" id="ARBA00022679"/>
    </source>
</evidence>
<dbReference type="SFLD" id="SFLDG01082">
    <property type="entry name" value="B12-binding_domain_containing"/>
    <property type="match status" value="1"/>
</dbReference>
<dbReference type="AlphaFoldDB" id="A0A1F6GL76"/>
<reference evidence="10 11" key="1">
    <citation type="journal article" date="2016" name="Nat. Commun.">
        <title>Thousands of microbial genomes shed light on interconnected biogeochemical processes in an aquifer system.</title>
        <authorList>
            <person name="Anantharaman K."/>
            <person name="Brown C.T."/>
            <person name="Hug L.A."/>
            <person name="Sharon I."/>
            <person name="Castelle C.J."/>
            <person name="Probst A.J."/>
            <person name="Thomas B.C."/>
            <person name="Singh A."/>
            <person name="Wilkins M.J."/>
            <person name="Karaoz U."/>
            <person name="Brodie E.L."/>
            <person name="Williams K.H."/>
            <person name="Hubbard S.S."/>
            <person name="Banfield J.F."/>
        </authorList>
    </citation>
    <scope>NUCLEOTIDE SEQUENCE [LARGE SCALE GENOMIC DNA]</scope>
</reference>
<dbReference type="Gene3D" id="3.40.50.280">
    <property type="entry name" value="Cobalamin-binding domain"/>
    <property type="match status" value="1"/>
</dbReference>
<keyword evidence="7" id="KW-0411">Iron-sulfur</keyword>
<dbReference type="Pfam" id="PF04055">
    <property type="entry name" value="Radical_SAM"/>
    <property type="match status" value="1"/>
</dbReference>
<evidence type="ECO:0000256" key="5">
    <source>
        <dbReference type="ARBA" id="ARBA00022723"/>
    </source>
</evidence>
<dbReference type="PANTHER" id="PTHR43409">
    <property type="entry name" value="ANAEROBIC MAGNESIUM-PROTOPORPHYRIN IX MONOMETHYL ESTER CYCLASE-RELATED"/>
    <property type="match status" value="1"/>
</dbReference>
<sequence>MRILLVYPEYLVTDGAAYNLPLGLLHIASYTEAQGHQVTLLDCAVVPNWKDRLRAQMAEIELVGISAMTVHLPSVQQILEFIRGELQWKGKVVLGGVHATLFPVQTIESDWFDYLITGEGELPFLELIGALSEGRDPSQILGLGFRNEAGQVVVNPPNKSFDYSTMPHINYGLLEPEMVEYFRGASIGVLSSRGCPFKCSFCINSAIEGSNKWRSWSAERTADEIEYVLNTYGSNTVWFWDEHFFVSRKRVSELLDAIEQRGLKFSWAAEIRADTFRRILDDELLQRLKDNGCIKLAMGAESGSEKMLKIYNKRINPEDVYEAARRCISVGIQPTFSFIIGAPGEDREDVALTLAMFARLMRIDKGIRILGPQIFRPYPGSPLYEKCAESGMTMPQSVEEWIVSVLRDMTENNPYISPWIKEPGFVNTVWFYSFLLSTDLSILRELFLEYCEKTAKNLAFRIAGQLGIQGFALLGRLRYRLNFHALPWEIQLFKKYRAVLSF</sequence>
<dbReference type="InterPro" id="IPR006158">
    <property type="entry name" value="Cobalamin-bd"/>
</dbReference>
<organism evidence="10 11">
    <name type="scientific">Candidatus Lambdaproteobacteria bacterium RIFOXYD2_FULL_56_26</name>
    <dbReference type="NCBI Taxonomy" id="1817773"/>
    <lineage>
        <taxon>Bacteria</taxon>
        <taxon>Pseudomonadati</taxon>
        <taxon>Pseudomonadota</taxon>
        <taxon>Candidatus Lambdaproteobacteria</taxon>
    </lineage>
</organism>
<keyword evidence="6" id="KW-0408">Iron</keyword>
<evidence type="ECO:0000259" key="8">
    <source>
        <dbReference type="PROSITE" id="PS51332"/>
    </source>
</evidence>
<dbReference type="GO" id="GO:0031419">
    <property type="term" value="F:cobalamin binding"/>
    <property type="evidence" value="ECO:0007669"/>
    <property type="project" value="InterPro"/>
</dbReference>
<gene>
    <name evidence="10" type="ORF">A2557_00030</name>
</gene>
<protein>
    <submittedName>
        <fullName evidence="10">Uncharacterized protein</fullName>
    </submittedName>
</protein>
<dbReference type="Gene3D" id="3.80.30.20">
    <property type="entry name" value="tm_1862 like domain"/>
    <property type="match status" value="1"/>
</dbReference>
<proteinExistence type="predicted"/>
<feature type="domain" description="Radical SAM core" evidence="9">
    <location>
        <begin position="181"/>
        <end position="421"/>
    </location>
</feature>
<name>A0A1F6GL76_9PROT</name>